<accession>A0A0A0JKV1</accession>
<dbReference type="Proteomes" id="UP000030011">
    <property type="component" value="Unassembled WGS sequence"/>
</dbReference>
<feature type="compositionally biased region" description="Basic and acidic residues" evidence="1">
    <location>
        <begin position="43"/>
        <end position="62"/>
    </location>
</feature>
<dbReference type="STRING" id="1385521.N803_05340"/>
<sequence length="62" mass="7113">MVSSRSQGDAVAAFIKANVASYDVKYLIWYQRFWEPGGTWDPMDDRGSTTQNHKDHVHVTLK</sequence>
<feature type="region of interest" description="Disordered" evidence="1">
    <location>
        <begin position="37"/>
        <end position="62"/>
    </location>
</feature>
<dbReference type="eggNOG" id="COG1388">
    <property type="taxonomic scope" value="Bacteria"/>
</dbReference>
<evidence type="ECO:0000259" key="2">
    <source>
        <dbReference type="Pfam" id="PF26571"/>
    </source>
</evidence>
<organism evidence="3 4">
    <name type="scientific">Knoellia subterranea KCTC 19937</name>
    <dbReference type="NCBI Taxonomy" id="1385521"/>
    <lineage>
        <taxon>Bacteria</taxon>
        <taxon>Bacillati</taxon>
        <taxon>Actinomycetota</taxon>
        <taxon>Actinomycetes</taxon>
        <taxon>Micrococcales</taxon>
        <taxon>Intrasporangiaceae</taxon>
        <taxon>Knoellia</taxon>
    </lineage>
</organism>
<gene>
    <name evidence="3" type="ORF">N803_05340</name>
</gene>
<evidence type="ECO:0000313" key="4">
    <source>
        <dbReference type="Proteomes" id="UP000030011"/>
    </source>
</evidence>
<comment type="caution">
    <text evidence="3">The sequence shown here is derived from an EMBL/GenBank/DDBJ whole genome shotgun (WGS) entry which is preliminary data.</text>
</comment>
<evidence type="ECO:0000256" key="1">
    <source>
        <dbReference type="SAM" id="MobiDB-lite"/>
    </source>
</evidence>
<dbReference type="Pfam" id="PF26571">
    <property type="entry name" value="VldE"/>
    <property type="match status" value="1"/>
</dbReference>
<dbReference type="EMBL" id="AVPK01000013">
    <property type="protein sequence ID" value="KGN36281.1"/>
    <property type="molecule type" value="Genomic_DNA"/>
</dbReference>
<protein>
    <submittedName>
        <fullName evidence="3">Peptidoglycan-binding protein LysM</fullName>
    </submittedName>
</protein>
<feature type="domain" description="ARB-07466-like C-terminal" evidence="2">
    <location>
        <begin position="4"/>
        <end position="53"/>
    </location>
</feature>
<name>A0A0A0JKV1_9MICO</name>
<reference evidence="3 4" key="1">
    <citation type="submission" date="2013-08" db="EMBL/GenBank/DDBJ databases">
        <title>The genome sequence of Knoellia subterranea.</title>
        <authorList>
            <person name="Zhu W."/>
            <person name="Wang G."/>
        </authorList>
    </citation>
    <scope>NUCLEOTIDE SEQUENCE [LARGE SCALE GENOMIC DNA]</scope>
    <source>
        <strain evidence="3 4">KCTC 19937</strain>
    </source>
</reference>
<keyword evidence="4" id="KW-1185">Reference proteome</keyword>
<evidence type="ECO:0000313" key="3">
    <source>
        <dbReference type="EMBL" id="KGN36281.1"/>
    </source>
</evidence>
<proteinExistence type="predicted"/>
<dbReference type="AlphaFoldDB" id="A0A0A0JKV1"/>
<dbReference type="InterPro" id="IPR058593">
    <property type="entry name" value="ARB_07466-like_C"/>
</dbReference>